<dbReference type="Proteomes" id="UP000317496">
    <property type="component" value="Chromosome"/>
</dbReference>
<dbReference type="RefSeq" id="WP_144069197.1">
    <property type="nucleotide sequence ID" value="NZ_CP041636.1"/>
</dbReference>
<reference evidence="1 2" key="1">
    <citation type="submission" date="2019-07" db="EMBL/GenBank/DDBJ databases">
        <title>Genome sequencing for Ferrovibrio sp. K5.</title>
        <authorList>
            <person name="Park S.-J."/>
        </authorList>
    </citation>
    <scope>NUCLEOTIDE SEQUENCE [LARGE SCALE GENOMIC DNA]</scope>
    <source>
        <strain evidence="1 2">K5</strain>
    </source>
</reference>
<dbReference type="EMBL" id="CP041636">
    <property type="protein sequence ID" value="QDO98216.1"/>
    <property type="molecule type" value="Genomic_DNA"/>
</dbReference>
<accession>A0A516H359</accession>
<keyword evidence="2" id="KW-1185">Reference proteome</keyword>
<organism evidence="1 2">
    <name type="scientific">Ferrovibrio terrae</name>
    <dbReference type="NCBI Taxonomy" id="2594003"/>
    <lineage>
        <taxon>Bacteria</taxon>
        <taxon>Pseudomonadati</taxon>
        <taxon>Pseudomonadota</taxon>
        <taxon>Alphaproteobacteria</taxon>
        <taxon>Rhodospirillales</taxon>
        <taxon>Rhodospirillaceae</taxon>
        <taxon>Ferrovibrio</taxon>
    </lineage>
</organism>
<evidence type="ECO:0000313" key="2">
    <source>
        <dbReference type="Proteomes" id="UP000317496"/>
    </source>
</evidence>
<dbReference type="AlphaFoldDB" id="A0A516H359"/>
<evidence type="ECO:0000313" key="1">
    <source>
        <dbReference type="EMBL" id="QDO98216.1"/>
    </source>
</evidence>
<name>A0A516H359_9PROT</name>
<proteinExistence type="predicted"/>
<gene>
    <name evidence="1" type="ORF">FNB15_13470</name>
</gene>
<dbReference type="OrthoDB" id="8455151at2"/>
<dbReference type="KEGG" id="fer:FNB15_13470"/>
<sequence length="142" mass="15713">MTGITVNGTGYLGGYTRVQPKRFEDLSPEKQARVLSYRAEQAAKISAYLQKSAAIERQAAADARGHEVWNRRAPNVSTLTREQALDQIDFMSELIQSGEADKLPLVAARGTQTTSNYRQYVSWVQQHLKELEGAGQSTLAQA</sequence>
<protein>
    <submittedName>
        <fullName evidence="1">Uncharacterized protein</fullName>
    </submittedName>
</protein>